<reference evidence="1 2" key="8">
    <citation type="journal article" date="2010" name="J. Virol.">
        <title>Microarray analysis of Paramecium bursaria chlorella virus 1 transcription.</title>
        <authorList>
            <person name="Yanai-Balser G.M."/>
            <person name="Duncan G.A."/>
            <person name="Eudy J.D."/>
            <person name="Wang D."/>
            <person name="Li X."/>
            <person name="Agarkova I.V."/>
            <person name="Dunigan D.D."/>
            <person name="Van Etten J.L."/>
        </authorList>
    </citation>
    <scope>NUCLEOTIDE SEQUENCE [LARGE SCALE GENOMIC DNA]</scope>
</reference>
<dbReference type="Proteomes" id="UP000000862">
    <property type="component" value="Segment"/>
</dbReference>
<evidence type="ECO:0000313" key="1">
    <source>
        <dbReference type="EMBL" id="AAC96529.1"/>
    </source>
</evidence>
<dbReference type="EMBL" id="JF411744">
    <property type="protein sequence ID" value="AAC96529.1"/>
    <property type="molecule type" value="Genomic_DNA"/>
</dbReference>
<dbReference type="KEGG" id="vg:917833"/>
<sequence length="123" mass="13383">MNTNVATIAANKAKMEASIAKMKASFEAIDNAKTRAVVLDAPAPKSTAGFKKYIKTETVKTETVKTETVKTEMVKPQPSATAVLMKQPVATALPDIIKKKKRAKRNSKLTKLVKGKTVFDFSK</sequence>
<reference evidence="1 2" key="1">
    <citation type="journal article" date="1995" name="Virology">
        <title>Analysis of 45 kb of DNA located at the left end of the chlorella virus PBCV-1 genome.</title>
        <authorList>
            <person name="Lu Z."/>
            <person name="Li Y."/>
            <person name="Zhang Y."/>
            <person name="Kutish G.F."/>
            <person name="Rock D.L."/>
            <person name="Van Etten J.L."/>
        </authorList>
    </citation>
    <scope>NUCLEOTIDE SEQUENCE [LARGE SCALE GENOMIC DNA]</scope>
</reference>
<gene>
    <name evidence="1" type="primary">A161R</name>
</gene>
<reference evidence="1 2" key="5">
    <citation type="journal article" date="1997" name="Virology">
        <title>Analysis of 74 kb of DNA located at the right end of the 330-kb chlorella virus PBCV-1 genome.</title>
        <authorList>
            <person name="Li Y."/>
            <person name="Lu Z."/>
            <person name="Sun L."/>
            <person name="Ropp S."/>
            <person name="Kutish G.F."/>
            <person name="Rock D.L."/>
            <person name="Van Etten J.L."/>
        </authorList>
    </citation>
    <scope>NUCLEOTIDE SEQUENCE [LARGE SCALE GENOMIC DNA]</scope>
</reference>
<keyword evidence="2" id="KW-1185">Reference proteome</keyword>
<reference evidence="1 2" key="2">
    <citation type="journal article" date="1995" name="Virology">
        <title>Analysis of 43 kb of the Chlorella virus PBCV-1 330-kb genome: map positions 45 to 88.</title>
        <authorList>
            <person name="Li Y."/>
            <person name="Lu Z."/>
            <person name="Burbank D.E."/>
            <person name="Kutish G.F."/>
            <person name="Rock D.L."/>
            <person name="Van Etten J.L."/>
        </authorList>
    </citation>
    <scope>NUCLEOTIDE SEQUENCE [LARGE SCALE GENOMIC DNA]</scope>
</reference>
<dbReference type="OrthoDB" id="41450at10239"/>
<dbReference type="RefSeq" id="NP_048509.1">
    <property type="nucleotide sequence ID" value="NC_000852.5"/>
</dbReference>
<proteinExistence type="predicted"/>
<reference evidence="1 2" key="6">
    <citation type="journal article" date="1999" name="Virology">
        <title>Chlorella virus PBCV-1 encodes a functional homospermidine synthase.</title>
        <authorList>
            <person name="Kaiser A."/>
            <person name="Vollmert M."/>
            <person name="Tholl D."/>
            <person name="Graves M.V."/>
            <person name="Gurnon J.R."/>
            <person name="Xing W."/>
            <person name="Lisec A.D."/>
            <person name="Nickerson K.W."/>
            <person name="Van Etten J.L."/>
        </authorList>
    </citation>
    <scope>NUCLEOTIDE SEQUENCE [LARGE SCALE GENOMIC DNA]</scope>
</reference>
<reference evidence="1 2" key="7">
    <citation type="journal article" date="2000" name="Virology">
        <title>Characterization of a beta-1,3-glucanase encoded by chlorella virus PBCV-1.</title>
        <authorList>
            <person name="Sun L."/>
            <person name="Gurnon J.R."/>
            <person name="Adams B.J."/>
            <person name="Graves M.V."/>
            <person name="Van Etten J.L."/>
        </authorList>
    </citation>
    <scope>NUCLEOTIDE SEQUENCE [LARGE SCALE GENOMIC DNA]</scope>
</reference>
<reference evidence="1 2" key="4">
    <citation type="journal article" date="1996" name="Virology">
        <title>Analysis of 76 kb of the chlorella virus PBCV-1 330-kb genome: map positions 182 to 258.</title>
        <authorList>
            <person name="Kutish G.F."/>
            <person name="Li Y."/>
            <person name="Lu Z."/>
            <person name="Furuta M."/>
            <person name="Rock D.L."/>
            <person name="Van Etten J.L."/>
        </authorList>
    </citation>
    <scope>NUCLEOTIDE SEQUENCE [LARGE SCALE GENOMIC DNA]</scope>
</reference>
<organismHost>
    <name type="scientific">Chlorella</name>
    <dbReference type="NCBI Taxonomy" id="3071"/>
</organismHost>
<protein>
    <submittedName>
        <fullName evidence="1">Uncharacterized protein</fullName>
    </submittedName>
</protein>
<reference evidence="1 2" key="3">
    <citation type="journal article" date="1996" name="Virology">
        <title>Analysis of 94 kb of the chlorella virus PBCV-1 330-kb genome: map positions 88 to 182.</title>
        <authorList>
            <person name="Lu Z."/>
            <person name="Li Y."/>
            <person name="Que Q."/>
            <person name="Kutish G.F."/>
            <person name="Rock D.L."/>
            <person name="Van Etten J.L."/>
        </authorList>
    </citation>
    <scope>NUCLEOTIDE SEQUENCE [LARGE SCALE GENOMIC DNA]</scope>
</reference>
<organism evidence="1 2">
    <name type="scientific">Paramecium bursaria Chlorella virus 1</name>
    <name type="common">PBCV-1</name>
    <dbReference type="NCBI Taxonomy" id="10506"/>
    <lineage>
        <taxon>Viruses</taxon>
        <taxon>Varidnaviria</taxon>
        <taxon>Bamfordvirae</taxon>
        <taxon>Nucleocytoviricota</taxon>
        <taxon>Megaviricetes</taxon>
        <taxon>Algavirales</taxon>
        <taxon>Phycodnaviridae</taxon>
        <taxon>Chlorovirus</taxon>
        <taxon>Chlorovirus vanettense</taxon>
    </lineage>
</organism>
<dbReference type="PIR" id="T17652">
    <property type="entry name" value="T17652"/>
</dbReference>
<evidence type="ECO:0000313" key="2">
    <source>
        <dbReference type="Proteomes" id="UP000000862"/>
    </source>
</evidence>
<dbReference type="GeneID" id="917833"/>
<name>Q84481_PBCV1</name>
<accession>Q84481</accession>